<dbReference type="GO" id="GO:0006355">
    <property type="term" value="P:regulation of DNA-templated transcription"/>
    <property type="evidence" value="ECO:0007669"/>
    <property type="project" value="InterPro"/>
</dbReference>
<dbReference type="PANTHER" id="PTHR38781">
    <property type="entry name" value="ANTITOXIN DINJ-RELATED"/>
    <property type="match status" value="1"/>
</dbReference>
<proteinExistence type="inferred from homology"/>
<evidence type="ECO:0000256" key="1">
    <source>
        <dbReference type="ARBA" id="ARBA00010562"/>
    </source>
</evidence>
<dbReference type="InterPro" id="IPR007337">
    <property type="entry name" value="RelB/DinJ"/>
</dbReference>
<evidence type="ECO:0000313" key="4">
    <source>
        <dbReference type="Proteomes" id="UP000242317"/>
    </source>
</evidence>
<dbReference type="EMBL" id="FMYK01000001">
    <property type="protein sequence ID" value="SDB85083.1"/>
    <property type="molecule type" value="Genomic_DNA"/>
</dbReference>
<dbReference type="Gene3D" id="1.10.1220.10">
    <property type="entry name" value="Met repressor-like"/>
    <property type="match status" value="1"/>
</dbReference>
<dbReference type="OrthoDB" id="9804867at2"/>
<dbReference type="AlphaFoldDB" id="A0A1G6GT74"/>
<name>A0A1G6GT74_9GAMM</name>
<evidence type="ECO:0000256" key="2">
    <source>
        <dbReference type="ARBA" id="ARBA00022649"/>
    </source>
</evidence>
<evidence type="ECO:0000313" key="3">
    <source>
        <dbReference type="EMBL" id="SDB85083.1"/>
    </source>
</evidence>
<sequence>MAKTEVYQIRLDSEEKKLAFAVFRQLGLTPAQAIRMFFRQVVLTQSIPFQIENKTVMQQSLLHHPVRDASPASVENEENHHDIFTELDQILNSEQ</sequence>
<keyword evidence="2" id="KW-1277">Toxin-antitoxin system</keyword>
<dbReference type="InterPro" id="IPR013321">
    <property type="entry name" value="Arc_rbn_hlx_hlx"/>
</dbReference>
<reference evidence="4" key="1">
    <citation type="submission" date="2016-09" db="EMBL/GenBank/DDBJ databases">
        <authorList>
            <person name="Varghese N."/>
            <person name="Submissions S."/>
        </authorList>
    </citation>
    <scope>NUCLEOTIDE SEQUENCE [LARGE SCALE GENOMIC DNA]</scope>
    <source>
        <strain evidence="4">ANC 3699</strain>
    </source>
</reference>
<dbReference type="GO" id="GO:0006351">
    <property type="term" value="P:DNA-templated transcription"/>
    <property type="evidence" value="ECO:0007669"/>
    <property type="project" value="TreeGrafter"/>
</dbReference>
<dbReference type="NCBIfam" id="TIGR02384">
    <property type="entry name" value="RelB_DinJ"/>
    <property type="match status" value="1"/>
</dbReference>
<dbReference type="Proteomes" id="UP000242317">
    <property type="component" value="Unassembled WGS sequence"/>
</dbReference>
<dbReference type="PANTHER" id="PTHR38781:SF1">
    <property type="entry name" value="ANTITOXIN DINJ-RELATED"/>
    <property type="match status" value="1"/>
</dbReference>
<gene>
    <name evidence="3" type="ORF">SAMN05421749_101382</name>
</gene>
<accession>A0A1G6GT74</accession>
<protein>
    <submittedName>
        <fullName evidence="3">Addiction module antitoxin, RelB/DinJ family</fullName>
    </submittedName>
</protein>
<dbReference type="RefSeq" id="WP_092615153.1">
    <property type="nucleotide sequence ID" value="NZ_FMYK01000001.1"/>
</dbReference>
<organism evidence="3 4">
    <name type="scientific">Acinetobacter marinus</name>
    <dbReference type="NCBI Taxonomy" id="281375"/>
    <lineage>
        <taxon>Bacteria</taxon>
        <taxon>Pseudomonadati</taxon>
        <taxon>Pseudomonadota</taxon>
        <taxon>Gammaproteobacteria</taxon>
        <taxon>Moraxellales</taxon>
        <taxon>Moraxellaceae</taxon>
        <taxon>Acinetobacter</taxon>
    </lineage>
</organism>
<comment type="similarity">
    <text evidence="1">Belongs to the RelB/DinJ antitoxin family.</text>
</comment>
<keyword evidence="4" id="KW-1185">Reference proteome</keyword>
<dbReference type="Pfam" id="PF04221">
    <property type="entry name" value="RelB"/>
    <property type="match status" value="1"/>
</dbReference>